<evidence type="ECO:0000313" key="2">
    <source>
        <dbReference type="WBParaSite" id="nRc.2.0.1.t28227-RA"/>
    </source>
</evidence>
<reference evidence="2" key="1">
    <citation type="submission" date="2022-11" db="UniProtKB">
        <authorList>
            <consortium name="WormBaseParasite"/>
        </authorList>
    </citation>
    <scope>IDENTIFICATION</scope>
</reference>
<name>A0A915JQ47_ROMCU</name>
<proteinExistence type="predicted"/>
<sequence>ADLYFIRRPVSGAWQVIFSFRHSVSGNRQSGIRMRVGMPVQQVAGSDGNSYFFRRQEGQM</sequence>
<dbReference type="WBParaSite" id="nRc.2.0.1.t28227-RA">
    <property type="protein sequence ID" value="nRc.2.0.1.t28227-RA"/>
    <property type="gene ID" value="nRc.2.0.1.g28227"/>
</dbReference>
<organism evidence="1 2">
    <name type="scientific">Romanomermis culicivorax</name>
    <name type="common">Nematode worm</name>
    <dbReference type="NCBI Taxonomy" id="13658"/>
    <lineage>
        <taxon>Eukaryota</taxon>
        <taxon>Metazoa</taxon>
        <taxon>Ecdysozoa</taxon>
        <taxon>Nematoda</taxon>
        <taxon>Enoplea</taxon>
        <taxon>Dorylaimia</taxon>
        <taxon>Mermithida</taxon>
        <taxon>Mermithoidea</taxon>
        <taxon>Mermithidae</taxon>
        <taxon>Romanomermis</taxon>
    </lineage>
</organism>
<keyword evidence="1" id="KW-1185">Reference proteome</keyword>
<protein>
    <submittedName>
        <fullName evidence="2">Uncharacterized protein</fullName>
    </submittedName>
</protein>
<accession>A0A915JQ47</accession>
<evidence type="ECO:0000313" key="1">
    <source>
        <dbReference type="Proteomes" id="UP000887565"/>
    </source>
</evidence>
<dbReference type="Proteomes" id="UP000887565">
    <property type="component" value="Unplaced"/>
</dbReference>
<dbReference type="AlphaFoldDB" id="A0A915JQ47"/>